<dbReference type="PANTHER" id="PTHR31691">
    <property type="entry name" value="ROTATIN"/>
    <property type="match status" value="1"/>
</dbReference>
<feature type="non-terminal residue" evidence="1">
    <location>
        <position position="1234"/>
    </location>
</feature>
<dbReference type="PANTHER" id="PTHR31691:SF1">
    <property type="entry name" value="ROTATIN"/>
    <property type="match status" value="1"/>
</dbReference>
<reference evidence="1" key="1">
    <citation type="submission" date="2022-11" db="EMBL/GenBank/DDBJ databases">
        <authorList>
            <person name="Morgan W.R."/>
            <person name="Tartar A."/>
        </authorList>
    </citation>
    <scope>NUCLEOTIDE SEQUENCE</scope>
    <source>
        <strain evidence="1">ARSEF 373</strain>
    </source>
</reference>
<keyword evidence="2" id="KW-1185">Reference proteome</keyword>
<evidence type="ECO:0000313" key="1">
    <source>
        <dbReference type="EMBL" id="DBA03348.1"/>
    </source>
</evidence>
<dbReference type="GO" id="GO:0036064">
    <property type="term" value="C:ciliary basal body"/>
    <property type="evidence" value="ECO:0007669"/>
    <property type="project" value="InterPro"/>
</dbReference>
<protein>
    <submittedName>
        <fullName evidence="1">Uncharacterized protein</fullName>
    </submittedName>
</protein>
<sequence>MLKSLLVTMTDRNPVGAAVPTASSNQYATKVDDGVRTRRTSTRHAPTASESRVQVDLDVLQHAGWRFVPVRLHAKDEQALLEFEVKLKLRTSVQDIVAMCRQFRTELLRDFPVEIFLQRTATIQHLMQLLQAPVLVDVPASSGSQTELVDRVLDLPFGINYFDEVGSATFSRKQAPLCTAVFIACTKAIESFICALRHSVEFTSNPGFGVFESTLSMDVDGGYHQQKQYPRSRLSRTTMEEIEDLSETDATSFSVSGEMQTSNHDVHPLDKQRIELIFEEIKAVIVEHPLDSAHWLSSVRWNLLHLVLRLCHLYPSASYTISDPPTSGVIGVPRPVWNIVRSCAANAGFEHAAQEEWGESCRFSEVIANIDPEFDHYVNCVRKSEEKADLIRWVSSLTVEQSSSRSIKCVSPTLEQCAEIVAAAREIPPSLHADVASIISEPIERHVRENTPEASIVPRIFSKMFSGLSDPAVKSFALHFFKTLPDVCACGVGGDGSWKYVIDGLLHVDVTKDLVRAMISSKDAEAAQFAVKFFNLVVVGLLQKASNANLSEFKTFIPLFQHFAYLSGGTILEQNLKLLDQYSVARLVNALEDTCDAAERVLLICRCLLHNVPNVRKSAVAGLFRFLTEIDPSAFDAVCHGNLFDDRGIIDPFCYSRNPKSSVKSHIIETSPRSEGDNKYVQEMPKRLLQVTMIRKLINSSKQDTILPQTALKEFVGEICSWPPEFIVMLEESGECDEIMKLIPSLTASPSIASIWLCLQLVVNLSFKSAYFRNRLGQQLTLLTKVLPFCFHEDDRIRAQMYHVVLILTCSEEQFALESSTAQNGTTIFTLPSHSQSSFGLHADTWDRCHFRVSALSNIESTPQQPQQHPTKMFGGNSVICMGTSRNDLTTLLTKLRIAHSQSNFLNITYHLLHLCSTSKCVQTEMASIWQQEFERYVQGPPKSERDEIVVGALVAVMTSVFTAMDRSPRLDLLKIAKKVLIPSLRAARTELLLPEVLRLIVRMQRFGAPHITICELLDRTLAQELVVMCTSSSIRSRVVTALILECWCGYLHDFRAQSNQISSASSASSTRHNDQHDAILDACGMLIRHHAPGSFTGSEVFCVAAQVLQLLRHRSASLPVDVFSVFVFDMLSPVRASAFALIIEGLQMSQTDEQTKIRFLRIAADVAADPTECDIVRGMAVDAMLSELTKFGEHEPGYQDQVIEIFGGLQLAANLQSELTRILTSEMHLVSYG</sequence>
<comment type="caution">
    <text evidence="1">The sequence shown here is derived from an EMBL/GenBank/DDBJ whole genome shotgun (WGS) entry which is preliminary data.</text>
</comment>
<organism evidence="1 2">
    <name type="scientific">Lagenidium giganteum</name>
    <dbReference type="NCBI Taxonomy" id="4803"/>
    <lineage>
        <taxon>Eukaryota</taxon>
        <taxon>Sar</taxon>
        <taxon>Stramenopiles</taxon>
        <taxon>Oomycota</taxon>
        <taxon>Peronosporomycetes</taxon>
        <taxon>Pythiales</taxon>
        <taxon>Pythiaceae</taxon>
    </lineage>
</organism>
<dbReference type="Proteomes" id="UP001146120">
    <property type="component" value="Unassembled WGS sequence"/>
</dbReference>
<gene>
    <name evidence="1" type="ORF">N0F65_004625</name>
</gene>
<dbReference type="GO" id="GO:0005813">
    <property type="term" value="C:centrosome"/>
    <property type="evidence" value="ECO:0007669"/>
    <property type="project" value="InterPro"/>
</dbReference>
<dbReference type="InterPro" id="IPR030791">
    <property type="entry name" value="Rotatin"/>
</dbReference>
<accession>A0AAV2ZDW9</accession>
<name>A0AAV2ZDW9_9STRA</name>
<evidence type="ECO:0000313" key="2">
    <source>
        <dbReference type="Proteomes" id="UP001146120"/>
    </source>
</evidence>
<dbReference type="SUPFAM" id="SSF48371">
    <property type="entry name" value="ARM repeat"/>
    <property type="match status" value="2"/>
</dbReference>
<reference evidence="1" key="2">
    <citation type="journal article" date="2023" name="Microbiol Resour">
        <title>Decontamination and Annotation of the Draft Genome Sequence of the Oomycete Lagenidium giganteum ARSEF 373.</title>
        <authorList>
            <person name="Morgan W.R."/>
            <person name="Tartar A."/>
        </authorList>
    </citation>
    <scope>NUCLEOTIDE SEQUENCE</scope>
    <source>
        <strain evidence="1">ARSEF 373</strain>
    </source>
</reference>
<dbReference type="InterPro" id="IPR016024">
    <property type="entry name" value="ARM-type_fold"/>
</dbReference>
<dbReference type="GO" id="GO:0044782">
    <property type="term" value="P:cilium organization"/>
    <property type="evidence" value="ECO:0007669"/>
    <property type="project" value="InterPro"/>
</dbReference>
<proteinExistence type="predicted"/>
<dbReference type="AlphaFoldDB" id="A0AAV2ZDW9"/>
<dbReference type="EMBL" id="DAKRPA010000020">
    <property type="protein sequence ID" value="DBA03348.1"/>
    <property type="molecule type" value="Genomic_DNA"/>
</dbReference>